<keyword evidence="1" id="KW-0175">Coiled coil</keyword>
<keyword evidence="3" id="KW-1185">Reference proteome</keyword>
<evidence type="ECO:0000313" key="3">
    <source>
        <dbReference type="Proteomes" id="UP001604277"/>
    </source>
</evidence>
<gene>
    <name evidence="2" type="ORF">Fot_42001</name>
</gene>
<name>A0ABD1RNR2_9LAMI</name>
<organism evidence="2 3">
    <name type="scientific">Forsythia ovata</name>
    <dbReference type="NCBI Taxonomy" id="205694"/>
    <lineage>
        <taxon>Eukaryota</taxon>
        <taxon>Viridiplantae</taxon>
        <taxon>Streptophyta</taxon>
        <taxon>Embryophyta</taxon>
        <taxon>Tracheophyta</taxon>
        <taxon>Spermatophyta</taxon>
        <taxon>Magnoliopsida</taxon>
        <taxon>eudicotyledons</taxon>
        <taxon>Gunneridae</taxon>
        <taxon>Pentapetalae</taxon>
        <taxon>asterids</taxon>
        <taxon>lamiids</taxon>
        <taxon>Lamiales</taxon>
        <taxon>Oleaceae</taxon>
        <taxon>Forsythieae</taxon>
        <taxon>Forsythia</taxon>
    </lineage>
</organism>
<evidence type="ECO:0000256" key="1">
    <source>
        <dbReference type="SAM" id="Coils"/>
    </source>
</evidence>
<sequence>MFRGWVGLQERITYLEEANSQREGLLDKNFQLEEVVESLRSENLGLKANTEEAVKAGMEISGASSSLLWTMKTFRPSLLTLGLNSISQIYVDDGPANGTGSGACMRLVTTE</sequence>
<comment type="caution">
    <text evidence="2">The sequence shown here is derived from an EMBL/GenBank/DDBJ whole genome shotgun (WGS) entry which is preliminary data.</text>
</comment>
<reference evidence="3" key="1">
    <citation type="submission" date="2024-07" db="EMBL/GenBank/DDBJ databases">
        <title>Two chromosome-level genome assemblies of Korean endemic species Abeliophyllum distichum and Forsythia ovata (Oleaceae).</title>
        <authorList>
            <person name="Jang H."/>
        </authorList>
    </citation>
    <scope>NUCLEOTIDE SEQUENCE [LARGE SCALE GENOMIC DNA]</scope>
</reference>
<feature type="coiled-coil region" evidence="1">
    <location>
        <begin position="15"/>
        <end position="42"/>
    </location>
</feature>
<dbReference type="AlphaFoldDB" id="A0ABD1RNR2"/>
<proteinExistence type="predicted"/>
<dbReference type="Proteomes" id="UP001604277">
    <property type="component" value="Unassembled WGS sequence"/>
</dbReference>
<dbReference type="EMBL" id="JBFOLJ010000012">
    <property type="protein sequence ID" value="KAL2488709.1"/>
    <property type="molecule type" value="Genomic_DNA"/>
</dbReference>
<evidence type="ECO:0000313" key="2">
    <source>
        <dbReference type="EMBL" id="KAL2488709.1"/>
    </source>
</evidence>
<accession>A0ABD1RNR2</accession>
<protein>
    <submittedName>
        <fullName evidence="2">Uncharacterized protein</fullName>
    </submittedName>
</protein>